<organism evidence="2 3">
    <name type="scientific">Sphingobium terrigena</name>
    <dbReference type="NCBI Taxonomy" id="2304063"/>
    <lineage>
        <taxon>Bacteria</taxon>
        <taxon>Pseudomonadati</taxon>
        <taxon>Pseudomonadota</taxon>
        <taxon>Alphaproteobacteria</taxon>
        <taxon>Sphingomonadales</taxon>
        <taxon>Sphingomonadaceae</taxon>
        <taxon>Sphingobium</taxon>
    </lineage>
</organism>
<dbReference type="Gene3D" id="3.40.960.10">
    <property type="entry name" value="VSR Endonuclease"/>
    <property type="match status" value="1"/>
</dbReference>
<evidence type="ECO:0000259" key="1">
    <source>
        <dbReference type="Pfam" id="PF04480"/>
    </source>
</evidence>
<dbReference type="CDD" id="cd01038">
    <property type="entry name" value="Endonuclease_DUF559"/>
    <property type="match status" value="1"/>
</dbReference>
<comment type="caution">
    <text evidence="2">The sequence shown here is derived from an EMBL/GenBank/DDBJ whole genome shotgun (WGS) entry which is preliminary data.</text>
</comment>
<protein>
    <submittedName>
        <fullName evidence="2">Endonuclease domain-containing protein</fullName>
    </submittedName>
</protein>
<dbReference type="Proteomes" id="UP000283469">
    <property type="component" value="Unassembled WGS sequence"/>
</dbReference>
<dbReference type="OrthoDB" id="9798754at2"/>
<keyword evidence="2" id="KW-0255">Endonuclease</keyword>
<proteinExistence type="predicted"/>
<dbReference type="PANTHER" id="PTHR38590:SF1">
    <property type="entry name" value="BLL0828 PROTEIN"/>
    <property type="match status" value="1"/>
</dbReference>
<dbReference type="SUPFAM" id="SSF52980">
    <property type="entry name" value="Restriction endonuclease-like"/>
    <property type="match status" value="1"/>
</dbReference>
<name>A0A418YT31_9SPHN</name>
<sequence length="124" mass="14230">MRNTARAKQLRNGASFPERMLWDHLRNRQLAGYKFSRQIPIGPYFADFLCREARLVIELDGDTHGETADYDSRRDEYCRSLGFEILRFSNADVMGNLEGVLSHIGATLTRLPTPNPSRLREGDE</sequence>
<gene>
    <name evidence="2" type="ORF">D0Z70_11255</name>
</gene>
<reference evidence="2 3" key="1">
    <citation type="submission" date="2018-08" db="EMBL/GenBank/DDBJ databases">
        <title>Sphingobium sp. EO9.</title>
        <authorList>
            <person name="Park Y."/>
            <person name="Kim K.H."/>
            <person name="Jeon C.O."/>
        </authorList>
    </citation>
    <scope>NUCLEOTIDE SEQUENCE [LARGE SCALE GENOMIC DNA]</scope>
    <source>
        <strain evidence="2 3">EO9</strain>
    </source>
</reference>
<dbReference type="GO" id="GO:0004519">
    <property type="term" value="F:endonuclease activity"/>
    <property type="evidence" value="ECO:0007669"/>
    <property type="project" value="UniProtKB-KW"/>
</dbReference>
<evidence type="ECO:0000313" key="3">
    <source>
        <dbReference type="Proteomes" id="UP000283469"/>
    </source>
</evidence>
<keyword evidence="2" id="KW-0378">Hydrolase</keyword>
<keyword evidence="3" id="KW-1185">Reference proteome</keyword>
<feature type="domain" description="DUF559" evidence="1">
    <location>
        <begin position="2"/>
        <end position="107"/>
    </location>
</feature>
<dbReference type="PANTHER" id="PTHR38590">
    <property type="entry name" value="BLL0828 PROTEIN"/>
    <property type="match status" value="1"/>
</dbReference>
<dbReference type="EMBL" id="QVRA01000008">
    <property type="protein sequence ID" value="RJG54978.1"/>
    <property type="molecule type" value="Genomic_DNA"/>
</dbReference>
<keyword evidence="2" id="KW-0540">Nuclease</keyword>
<evidence type="ECO:0000313" key="2">
    <source>
        <dbReference type="EMBL" id="RJG54978.1"/>
    </source>
</evidence>
<dbReference type="InterPro" id="IPR011335">
    <property type="entry name" value="Restrct_endonuc-II-like"/>
</dbReference>
<accession>A0A418YT31</accession>
<dbReference type="InterPro" id="IPR047216">
    <property type="entry name" value="Endonuclease_DUF559_bact"/>
</dbReference>
<dbReference type="InterPro" id="IPR007569">
    <property type="entry name" value="DUF559"/>
</dbReference>
<dbReference type="AlphaFoldDB" id="A0A418YT31"/>
<dbReference type="Pfam" id="PF04480">
    <property type="entry name" value="DUF559"/>
    <property type="match status" value="1"/>
</dbReference>